<dbReference type="OMA" id="MVNVACG"/>
<evidence type="ECO:0000313" key="11">
    <source>
        <dbReference type="Proteomes" id="UP000001542"/>
    </source>
</evidence>
<dbReference type="KEGG" id="tva:4771702"/>
<organism evidence="10 11">
    <name type="scientific">Trichomonas vaginalis (strain ATCC PRA-98 / G3)</name>
    <dbReference type="NCBI Taxonomy" id="412133"/>
    <lineage>
        <taxon>Eukaryota</taxon>
        <taxon>Metamonada</taxon>
        <taxon>Parabasalia</taxon>
        <taxon>Trichomonadida</taxon>
        <taxon>Trichomonadidae</taxon>
        <taxon>Trichomonas</taxon>
    </lineage>
</organism>
<evidence type="ECO:0000256" key="2">
    <source>
        <dbReference type="ARBA" id="ARBA00007296"/>
    </source>
</evidence>
<gene>
    <name evidence="10" type="ORF">TVAG_371960</name>
</gene>
<feature type="transmembrane region" description="Helical" evidence="8">
    <location>
        <begin position="139"/>
        <end position="162"/>
    </location>
</feature>
<evidence type="ECO:0000256" key="1">
    <source>
        <dbReference type="ARBA" id="ARBA00004141"/>
    </source>
</evidence>
<evidence type="ECO:0000259" key="9">
    <source>
        <dbReference type="Pfam" id="PF00137"/>
    </source>
</evidence>
<evidence type="ECO:0000313" key="10">
    <source>
        <dbReference type="EMBL" id="EAY13722.1"/>
    </source>
</evidence>
<dbReference type="eggNOG" id="KOG0233">
    <property type="taxonomic scope" value="Eukaryota"/>
</dbReference>
<dbReference type="SUPFAM" id="SSF81333">
    <property type="entry name" value="F1F0 ATP synthase subunit C"/>
    <property type="match status" value="2"/>
</dbReference>
<dbReference type="GO" id="GO:0033179">
    <property type="term" value="C:proton-transporting V-type ATPase, V0 domain"/>
    <property type="evidence" value="ECO:0007669"/>
    <property type="project" value="InterPro"/>
</dbReference>
<dbReference type="SMR" id="A2E0W7"/>
<evidence type="ECO:0000256" key="4">
    <source>
        <dbReference type="ARBA" id="ARBA00022692"/>
    </source>
</evidence>
<dbReference type="EMBL" id="DS113281">
    <property type="protein sequence ID" value="EAY13722.1"/>
    <property type="molecule type" value="Genomic_DNA"/>
</dbReference>
<dbReference type="Proteomes" id="UP000001542">
    <property type="component" value="Unassembled WGS sequence"/>
</dbReference>
<keyword evidence="7 8" id="KW-0472">Membrane</keyword>
<keyword evidence="6 8" id="KW-0406">Ion transport</keyword>
<evidence type="ECO:0000256" key="3">
    <source>
        <dbReference type="ARBA" id="ARBA00022448"/>
    </source>
</evidence>
<reference evidence="10" key="2">
    <citation type="journal article" date="2007" name="Science">
        <title>Draft genome sequence of the sexually transmitted pathogen Trichomonas vaginalis.</title>
        <authorList>
            <person name="Carlton J.M."/>
            <person name="Hirt R.P."/>
            <person name="Silva J.C."/>
            <person name="Delcher A.L."/>
            <person name="Schatz M."/>
            <person name="Zhao Q."/>
            <person name="Wortman J.R."/>
            <person name="Bidwell S.L."/>
            <person name="Alsmark U.C.M."/>
            <person name="Besteiro S."/>
            <person name="Sicheritz-Ponten T."/>
            <person name="Noel C.J."/>
            <person name="Dacks J.B."/>
            <person name="Foster P.G."/>
            <person name="Simillion C."/>
            <person name="Van de Peer Y."/>
            <person name="Miranda-Saavedra D."/>
            <person name="Barton G.J."/>
            <person name="Westrop G.D."/>
            <person name="Mueller S."/>
            <person name="Dessi D."/>
            <person name="Fiori P.L."/>
            <person name="Ren Q."/>
            <person name="Paulsen I."/>
            <person name="Zhang H."/>
            <person name="Bastida-Corcuera F.D."/>
            <person name="Simoes-Barbosa A."/>
            <person name="Brown M.T."/>
            <person name="Hayes R.D."/>
            <person name="Mukherjee M."/>
            <person name="Okumura C.Y."/>
            <person name="Schneider R."/>
            <person name="Smith A.J."/>
            <person name="Vanacova S."/>
            <person name="Villalvazo M."/>
            <person name="Haas B.J."/>
            <person name="Pertea M."/>
            <person name="Feldblyum T.V."/>
            <person name="Utterback T.R."/>
            <person name="Shu C.L."/>
            <person name="Osoegawa K."/>
            <person name="de Jong P.J."/>
            <person name="Hrdy I."/>
            <person name="Horvathova L."/>
            <person name="Zubacova Z."/>
            <person name="Dolezal P."/>
            <person name="Malik S.B."/>
            <person name="Logsdon J.M. Jr."/>
            <person name="Henze K."/>
            <person name="Gupta A."/>
            <person name="Wang C.C."/>
            <person name="Dunne R.L."/>
            <person name="Upcroft J.A."/>
            <person name="Upcroft P."/>
            <person name="White O."/>
            <person name="Salzberg S.L."/>
            <person name="Tang P."/>
            <person name="Chiu C.-H."/>
            <person name="Lee Y.-S."/>
            <person name="Embley T.M."/>
            <person name="Coombs G.H."/>
            <person name="Mottram J.C."/>
            <person name="Tachezy J."/>
            <person name="Fraser-Liggett C.M."/>
            <person name="Johnson P.J."/>
        </authorList>
    </citation>
    <scope>NUCLEOTIDE SEQUENCE [LARGE SCALE GENOMIC DNA]</scope>
    <source>
        <strain evidence="10">G3</strain>
    </source>
</reference>
<evidence type="ECO:0000256" key="5">
    <source>
        <dbReference type="ARBA" id="ARBA00022989"/>
    </source>
</evidence>
<evidence type="ECO:0000256" key="8">
    <source>
        <dbReference type="RuleBase" id="RU363060"/>
    </source>
</evidence>
<dbReference type="InParanoid" id="A2E0W7"/>
<sequence length="175" mass="18379">MSYFLTLNPYNLASSGIGFCVGLSAIGAGWGIWTCGTASCGTAGISGKISMRDIMNLILCEVIAIYGLIMAIVLEGRCPTPPSGSSQLDYRKLHHAGFSVFFSGLVQGCCSFSAGLAIGVVGATISIVCHRDADLFFKLLIVQIFSELIGIMGLLVCLLTSMKSDFQGAYGSVKL</sequence>
<keyword evidence="3 8" id="KW-0813">Transport</keyword>
<dbReference type="InterPro" id="IPR000245">
    <property type="entry name" value="ATPase_proteolipid_csu"/>
</dbReference>
<evidence type="ECO:0000256" key="6">
    <source>
        <dbReference type="ARBA" id="ARBA00023065"/>
    </source>
</evidence>
<reference evidence="10" key="1">
    <citation type="submission" date="2006-10" db="EMBL/GenBank/DDBJ databases">
        <authorList>
            <person name="Amadeo P."/>
            <person name="Zhao Q."/>
            <person name="Wortman J."/>
            <person name="Fraser-Liggett C."/>
            <person name="Carlton J."/>
        </authorList>
    </citation>
    <scope>NUCLEOTIDE SEQUENCE</scope>
    <source>
        <strain evidence="10">G3</strain>
    </source>
</reference>
<feature type="transmembrane region" description="Helical" evidence="8">
    <location>
        <begin position="12"/>
        <end position="33"/>
    </location>
</feature>
<dbReference type="GO" id="GO:0046961">
    <property type="term" value="F:proton-transporting ATPase activity, rotational mechanism"/>
    <property type="evidence" value="ECO:0007669"/>
    <property type="project" value="InterPro"/>
</dbReference>
<accession>A2E0W7</accession>
<dbReference type="Gene3D" id="1.20.120.610">
    <property type="entry name" value="lithium bound rotor ring of v- atpase"/>
    <property type="match status" value="1"/>
</dbReference>
<dbReference type="PRINTS" id="PR00122">
    <property type="entry name" value="VACATPASE"/>
</dbReference>
<dbReference type="STRING" id="5722.A2E0W7"/>
<keyword evidence="5 8" id="KW-1133">Transmembrane helix</keyword>
<comment type="similarity">
    <text evidence="2 8">Belongs to the V-ATPase proteolipid subunit family.</text>
</comment>
<dbReference type="OrthoDB" id="10264021at2759"/>
<evidence type="ECO:0000256" key="7">
    <source>
        <dbReference type="ARBA" id="ARBA00023136"/>
    </source>
</evidence>
<dbReference type="VEuPathDB" id="TrichDB:TVAGG3_0326230"/>
<dbReference type="InterPro" id="IPR002379">
    <property type="entry name" value="ATPase_proteolipid_c-like_dom"/>
</dbReference>
<dbReference type="VEuPathDB" id="TrichDB:TVAG_371960"/>
<dbReference type="InterPro" id="IPR035921">
    <property type="entry name" value="F/V-ATP_Csub_sf"/>
</dbReference>
<dbReference type="GO" id="GO:0016020">
    <property type="term" value="C:membrane"/>
    <property type="evidence" value="ECO:0000318"/>
    <property type="project" value="GO_Central"/>
</dbReference>
<comment type="subcellular location">
    <subcellularLocation>
        <location evidence="1">Membrane</location>
        <topology evidence="1">Multi-pass membrane protein</topology>
    </subcellularLocation>
</comment>
<name>A2E0W7_TRIV3</name>
<proteinExistence type="inferred from homology"/>
<dbReference type="PANTHER" id="PTHR10263">
    <property type="entry name" value="V-TYPE PROTON ATPASE PROTEOLIPID SUBUNIT"/>
    <property type="match status" value="1"/>
</dbReference>
<dbReference type="Pfam" id="PF00137">
    <property type="entry name" value="ATP-synt_C"/>
    <property type="match status" value="2"/>
</dbReference>
<dbReference type="FunCoup" id="A2E0W7">
    <property type="interactions" value="143"/>
</dbReference>
<protein>
    <submittedName>
        <fullName evidence="10">ATP synthase subunit C family protein</fullName>
    </submittedName>
</protein>
<dbReference type="AlphaFoldDB" id="A2E0W7"/>
<feature type="domain" description="V-ATPase proteolipid subunit C-like" evidence="9">
    <location>
        <begin position="103"/>
        <end position="159"/>
    </location>
</feature>
<dbReference type="RefSeq" id="XP_001325945.1">
    <property type="nucleotide sequence ID" value="XM_001325910.1"/>
</dbReference>
<feature type="transmembrane region" description="Helical" evidence="8">
    <location>
        <begin position="94"/>
        <end position="127"/>
    </location>
</feature>
<keyword evidence="11" id="KW-1185">Reference proteome</keyword>
<feature type="transmembrane region" description="Helical" evidence="8">
    <location>
        <begin position="54"/>
        <end position="74"/>
    </location>
</feature>
<feature type="domain" description="V-ATPase proteolipid subunit C-like" evidence="9">
    <location>
        <begin position="16"/>
        <end position="74"/>
    </location>
</feature>
<keyword evidence="4 8" id="KW-0812">Transmembrane</keyword>